<evidence type="ECO:0000259" key="1">
    <source>
        <dbReference type="Pfam" id="PF01408"/>
    </source>
</evidence>
<reference evidence="3 4" key="1">
    <citation type="submission" date="2014-11" db="EMBL/GenBank/DDBJ databases">
        <authorList>
            <person name="Urmite Genomes Urmite Genomes"/>
        </authorList>
    </citation>
    <scope>NUCLEOTIDE SEQUENCE [LARGE SCALE GENOMIC DNA]</scope>
    <source>
        <strain evidence="3 4">Oc5</strain>
    </source>
</reference>
<gene>
    <name evidence="3" type="primary">ligC</name>
    <name evidence="3" type="ORF">BN997_00301</name>
</gene>
<dbReference type="EMBL" id="CDGG01000001">
    <property type="protein sequence ID" value="CEI80498.1"/>
    <property type="molecule type" value="Genomic_DNA"/>
</dbReference>
<sequence>MKIKKLKAGFIGIGGVAATHLNILKKHKSVDIISVCDIAEVNAVRAAEEIGARAYTDADDMLEKETLDVVFLCVPPFAHKDLEQKIVRKGIHLMVEKPVGLNMKEVYAKQKVIRKSGVICATGYCLRYLDTVQKAKEYLAGKEIAMVRGYYLSSFVETPWYRTMSKSGGQLVEQATHIVDLIRYLNGDFKKVYANMALRVSEDIENIDIPDVSSVNFTFENGAIGHLDCSFTQKDHRMGVELLGKNFRVMIDGTKLTIFEEENVITYSSEVDFYEEQDNAFIEAILTGRTENILSDYTNGLKTLEATLAANESQKTDNVIPITKTGS</sequence>
<dbReference type="InterPro" id="IPR052515">
    <property type="entry name" value="Gfo/Idh/MocA_Oxidoreductase"/>
</dbReference>
<dbReference type="STRING" id="545501.BN997_00301"/>
<dbReference type="SUPFAM" id="SSF55347">
    <property type="entry name" value="Glyceraldehyde-3-phosphate dehydrogenase-like, C-terminal domain"/>
    <property type="match status" value="1"/>
</dbReference>
<dbReference type="SUPFAM" id="SSF51735">
    <property type="entry name" value="NAD(P)-binding Rossmann-fold domains"/>
    <property type="match status" value="1"/>
</dbReference>
<dbReference type="RefSeq" id="WP_042528999.1">
    <property type="nucleotide sequence ID" value="NZ_CDGG01000001.1"/>
</dbReference>
<evidence type="ECO:0000313" key="3">
    <source>
        <dbReference type="EMBL" id="CEI80498.1"/>
    </source>
</evidence>
<organism evidence="3 4">
    <name type="scientific">Oceanobacillus oncorhynchi</name>
    <dbReference type="NCBI Taxonomy" id="545501"/>
    <lineage>
        <taxon>Bacteria</taxon>
        <taxon>Bacillati</taxon>
        <taxon>Bacillota</taxon>
        <taxon>Bacilli</taxon>
        <taxon>Bacillales</taxon>
        <taxon>Bacillaceae</taxon>
        <taxon>Oceanobacillus</taxon>
    </lineage>
</organism>
<dbReference type="InterPro" id="IPR036291">
    <property type="entry name" value="NAD(P)-bd_dom_sf"/>
</dbReference>
<feature type="domain" description="Gfo/Idh/MocA-like oxidoreductase N-terminal" evidence="1">
    <location>
        <begin position="7"/>
        <end position="124"/>
    </location>
</feature>
<dbReference type="Proteomes" id="UP000040453">
    <property type="component" value="Unassembled WGS sequence"/>
</dbReference>
<protein>
    <submittedName>
        <fullName evidence="3">4-carboxy-2-hydroxymuconate-6-semialdehyde dehydrogenase</fullName>
    </submittedName>
</protein>
<dbReference type="InterPro" id="IPR000683">
    <property type="entry name" value="Gfo/Idh/MocA-like_OxRdtase_N"/>
</dbReference>
<feature type="domain" description="GFO/IDH/MocA-like oxidoreductase" evidence="2">
    <location>
        <begin position="143"/>
        <end position="255"/>
    </location>
</feature>
<dbReference type="PANTHER" id="PTHR43249">
    <property type="entry name" value="UDP-N-ACETYL-2-AMINO-2-DEOXY-D-GLUCURONATE OXIDASE"/>
    <property type="match status" value="1"/>
</dbReference>
<dbReference type="AlphaFoldDB" id="A0A0A1MBQ6"/>
<name>A0A0A1MBQ6_9BACI</name>
<dbReference type="GO" id="GO:0000166">
    <property type="term" value="F:nucleotide binding"/>
    <property type="evidence" value="ECO:0007669"/>
    <property type="project" value="InterPro"/>
</dbReference>
<dbReference type="PANTHER" id="PTHR43249:SF1">
    <property type="entry name" value="D-GLUCOSIDE 3-DEHYDROGENASE"/>
    <property type="match status" value="1"/>
</dbReference>
<evidence type="ECO:0000259" key="2">
    <source>
        <dbReference type="Pfam" id="PF22725"/>
    </source>
</evidence>
<evidence type="ECO:0000313" key="4">
    <source>
        <dbReference type="Proteomes" id="UP000040453"/>
    </source>
</evidence>
<dbReference type="OrthoDB" id="9815825at2"/>
<dbReference type="Pfam" id="PF01408">
    <property type="entry name" value="GFO_IDH_MocA"/>
    <property type="match status" value="1"/>
</dbReference>
<accession>A0A0A1MBQ6</accession>
<dbReference type="InterPro" id="IPR055170">
    <property type="entry name" value="GFO_IDH_MocA-like_dom"/>
</dbReference>
<dbReference type="Gene3D" id="3.30.360.10">
    <property type="entry name" value="Dihydrodipicolinate Reductase, domain 2"/>
    <property type="match status" value="1"/>
</dbReference>
<dbReference type="Gene3D" id="3.40.50.720">
    <property type="entry name" value="NAD(P)-binding Rossmann-like Domain"/>
    <property type="match status" value="1"/>
</dbReference>
<keyword evidence="4" id="KW-1185">Reference proteome</keyword>
<proteinExistence type="predicted"/>
<dbReference type="Pfam" id="PF22725">
    <property type="entry name" value="GFO_IDH_MocA_C3"/>
    <property type="match status" value="1"/>
</dbReference>